<sequence length="185" mass="20271">MANKDTALIIIDVQMDYFPGGKWQLKDTDKALANVKKVLQKFRDASIPVIHIQHLAPESFPFFNRGTKGADIHPEVKPLATEPVIEKEHANSFKDTTLLETLKAKGIKNLVITGMMTHNCVDSTTRAAVDLGYQCTLLGDATSSRDLQLQDGTVVPADQVKSSFLAALGWAFAKLVNTDDYLASI</sequence>
<dbReference type="InterPro" id="IPR000868">
    <property type="entry name" value="Isochorismatase-like_dom"/>
</dbReference>
<accession>A0A151ZIX5</accession>
<dbReference type="Proteomes" id="UP000076078">
    <property type="component" value="Unassembled WGS sequence"/>
</dbReference>
<dbReference type="InterPro" id="IPR050272">
    <property type="entry name" value="Isochorismatase-like_hydrls"/>
</dbReference>
<dbReference type="OrthoDB" id="245563at2759"/>
<gene>
    <name evidence="4" type="ORF">DLAC_05250</name>
</gene>
<reference evidence="4 5" key="1">
    <citation type="submission" date="2015-12" db="EMBL/GenBank/DDBJ databases">
        <title>Dictyostelia acquired genes for synthesis and detection of signals that induce cell-type specialization by lateral gene transfer from prokaryotes.</title>
        <authorList>
            <person name="Gloeckner G."/>
            <person name="Schaap P."/>
        </authorList>
    </citation>
    <scope>NUCLEOTIDE SEQUENCE [LARGE SCALE GENOMIC DNA]</scope>
    <source>
        <strain evidence="4 5">TK</strain>
    </source>
</reference>
<dbReference type="GO" id="GO:0016787">
    <property type="term" value="F:hydrolase activity"/>
    <property type="evidence" value="ECO:0007669"/>
    <property type="project" value="UniProtKB-KW"/>
</dbReference>
<comment type="caution">
    <text evidence="4">The sequence shown here is derived from an EMBL/GenBank/DDBJ whole genome shotgun (WGS) entry which is preliminary data.</text>
</comment>
<dbReference type="Pfam" id="PF00857">
    <property type="entry name" value="Isochorismatase"/>
    <property type="match status" value="1"/>
</dbReference>
<dbReference type="PANTHER" id="PTHR43540">
    <property type="entry name" value="PEROXYUREIDOACRYLATE/UREIDOACRYLATE AMIDOHYDROLASE-RELATED"/>
    <property type="match status" value="1"/>
</dbReference>
<dbReference type="OMA" id="TGMMTHM"/>
<dbReference type="SUPFAM" id="SSF52499">
    <property type="entry name" value="Isochorismatase-like hydrolases"/>
    <property type="match status" value="1"/>
</dbReference>
<evidence type="ECO:0000256" key="1">
    <source>
        <dbReference type="ARBA" id="ARBA00006336"/>
    </source>
</evidence>
<organism evidence="4 5">
    <name type="scientific">Tieghemostelium lacteum</name>
    <name type="common">Slime mold</name>
    <name type="synonym">Dictyostelium lacteum</name>
    <dbReference type="NCBI Taxonomy" id="361077"/>
    <lineage>
        <taxon>Eukaryota</taxon>
        <taxon>Amoebozoa</taxon>
        <taxon>Evosea</taxon>
        <taxon>Eumycetozoa</taxon>
        <taxon>Dictyostelia</taxon>
        <taxon>Dictyosteliales</taxon>
        <taxon>Raperosteliaceae</taxon>
        <taxon>Tieghemostelium</taxon>
    </lineage>
</organism>
<keyword evidence="5" id="KW-1185">Reference proteome</keyword>
<feature type="domain" description="Isochorismatase-like" evidence="3">
    <location>
        <begin position="6"/>
        <end position="151"/>
    </location>
</feature>
<evidence type="ECO:0000313" key="5">
    <source>
        <dbReference type="Proteomes" id="UP000076078"/>
    </source>
</evidence>
<dbReference type="Gene3D" id="3.40.50.850">
    <property type="entry name" value="Isochorismatase-like"/>
    <property type="match status" value="1"/>
</dbReference>
<protein>
    <submittedName>
        <fullName evidence="4">Isochorismatase hydrolase</fullName>
    </submittedName>
</protein>
<dbReference type="InParanoid" id="A0A151ZIX5"/>
<evidence type="ECO:0000313" key="4">
    <source>
        <dbReference type="EMBL" id="KYQ93849.1"/>
    </source>
</evidence>
<evidence type="ECO:0000256" key="2">
    <source>
        <dbReference type="ARBA" id="ARBA00022801"/>
    </source>
</evidence>
<dbReference type="EMBL" id="LODT01000025">
    <property type="protein sequence ID" value="KYQ93849.1"/>
    <property type="molecule type" value="Genomic_DNA"/>
</dbReference>
<dbReference type="STRING" id="361077.A0A151ZIX5"/>
<keyword evidence="2 4" id="KW-0378">Hydrolase</keyword>
<comment type="similarity">
    <text evidence="1">Belongs to the isochorismatase family.</text>
</comment>
<dbReference type="AlphaFoldDB" id="A0A151ZIX5"/>
<dbReference type="PANTHER" id="PTHR43540:SF1">
    <property type="entry name" value="ISOCHORISMATASE HYDROLASE"/>
    <property type="match status" value="1"/>
</dbReference>
<dbReference type="CDD" id="cd01014">
    <property type="entry name" value="nicotinamidase_related"/>
    <property type="match status" value="1"/>
</dbReference>
<evidence type="ECO:0000259" key="3">
    <source>
        <dbReference type="Pfam" id="PF00857"/>
    </source>
</evidence>
<name>A0A151ZIX5_TIELA</name>
<dbReference type="InterPro" id="IPR036380">
    <property type="entry name" value="Isochorismatase-like_sf"/>
</dbReference>
<proteinExistence type="inferred from homology"/>